<name>A0A2N3VCZ3_9NOCA</name>
<comment type="caution">
    <text evidence="1">The sequence shown here is derived from an EMBL/GenBank/DDBJ whole genome shotgun (WGS) entry which is preliminary data.</text>
</comment>
<keyword evidence="2" id="KW-1185">Reference proteome</keyword>
<dbReference type="Proteomes" id="UP000233766">
    <property type="component" value="Unassembled WGS sequence"/>
</dbReference>
<accession>A0A2N3VCZ3</accession>
<organism evidence="1 2">
    <name type="scientific">Nocardia fluminea</name>
    <dbReference type="NCBI Taxonomy" id="134984"/>
    <lineage>
        <taxon>Bacteria</taxon>
        <taxon>Bacillati</taxon>
        <taxon>Actinomycetota</taxon>
        <taxon>Actinomycetes</taxon>
        <taxon>Mycobacteriales</taxon>
        <taxon>Nocardiaceae</taxon>
        <taxon>Nocardia</taxon>
    </lineage>
</organism>
<proteinExistence type="predicted"/>
<evidence type="ECO:0008006" key="3">
    <source>
        <dbReference type="Google" id="ProtNLM"/>
    </source>
</evidence>
<reference evidence="1 2" key="1">
    <citation type="submission" date="2017-12" db="EMBL/GenBank/DDBJ databases">
        <title>Sequencing the genomes of 1000 Actinobacteria strains.</title>
        <authorList>
            <person name="Klenk H.-P."/>
        </authorList>
    </citation>
    <scope>NUCLEOTIDE SEQUENCE [LARGE SCALE GENOMIC DNA]</scope>
    <source>
        <strain evidence="1 2">DSM 44489</strain>
    </source>
</reference>
<evidence type="ECO:0000313" key="2">
    <source>
        <dbReference type="Proteomes" id="UP000233766"/>
    </source>
</evidence>
<protein>
    <recommendedName>
        <fullName evidence="3">Mce-associated membrane protein</fullName>
    </recommendedName>
</protein>
<evidence type="ECO:0000313" key="1">
    <source>
        <dbReference type="EMBL" id="PKV79504.1"/>
    </source>
</evidence>
<dbReference type="AlphaFoldDB" id="A0A2N3VCZ3"/>
<dbReference type="EMBL" id="PJMW01000002">
    <property type="protein sequence ID" value="PKV79504.1"/>
    <property type="molecule type" value="Genomic_DNA"/>
</dbReference>
<gene>
    <name evidence="1" type="ORF">ATK86_3898</name>
</gene>
<sequence>MVNRLPLWAVTLGVAAVLIVLATVLVVGAQNSEPVPGTRTPGTAHVEGPDPVAADARTVTHMGLAAMFSWQPRTDPGPGTGLTRAAPWLTGELAAAANSGPGNGLAPLPEWARWRDSNDIVTALVDAEQTKTDIAGATVAASVTQQVLHRDGSTTLYRRMHVTATVTETSQGWRMSSYRINSVTGHG</sequence>